<sequence length="88" mass="9787">MSASSRPMSPDLEEEAEVAVVEAEAEDQVAIEGSEEGCSRMMDRPREEGLVEDLADRLWIRVMEGDHSMDRLEVLVDLGFNLPLAVPE</sequence>
<proteinExistence type="predicted"/>
<evidence type="ECO:0000313" key="2">
    <source>
        <dbReference type="EMBL" id="OXG13911.1"/>
    </source>
</evidence>
<name>A0A854Q5F6_CRYNE</name>
<evidence type="ECO:0000256" key="1">
    <source>
        <dbReference type="SAM" id="MobiDB-lite"/>
    </source>
</evidence>
<dbReference type="Proteomes" id="UP000199727">
    <property type="component" value="Unassembled WGS sequence"/>
</dbReference>
<reference evidence="2 3" key="1">
    <citation type="submission" date="2017-06" db="EMBL/GenBank/DDBJ databases">
        <title>Global population genomics of the pathogenic fungus Cryptococcus neoformans var. grubii.</title>
        <authorList>
            <person name="Cuomo C."/>
            <person name="Litvintseva A."/>
            <person name="Chen Y."/>
            <person name="Young S."/>
            <person name="Zeng Q."/>
            <person name="Chapman S."/>
            <person name="Gujja S."/>
            <person name="Saif S."/>
            <person name="Birren B."/>
        </authorList>
    </citation>
    <scope>NUCLEOTIDE SEQUENCE [LARGE SCALE GENOMIC DNA]</scope>
    <source>
        <strain evidence="2 3">Tu259-1</strain>
    </source>
</reference>
<feature type="region of interest" description="Disordered" evidence="1">
    <location>
        <begin position="27"/>
        <end position="46"/>
    </location>
</feature>
<evidence type="ECO:0000313" key="3">
    <source>
        <dbReference type="Proteomes" id="UP000199727"/>
    </source>
</evidence>
<gene>
    <name evidence="2" type="ORF">C361_06058</name>
</gene>
<dbReference type="AlphaFoldDB" id="A0A854Q5F6"/>
<protein>
    <submittedName>
        <fullName evidence="2">Uncharacterized protein</fullName>
    </submittedName>
</protein>
<accession>A0A854Q5F6</accession>
<feature type="compositionally biased region" description="Basic and acidic residues" evidence="1">
    <location>
        <begin position="37"/>
        <end position="46"/>
    </location>
</feature>
<dbReference type="EMBL" id="AMKT01000078">
    <property type="protein sequence ID" value="OXG13911.1"/>
    <property type="molecule type" value="Genomic_DNA"/>
</dbReference>
<organism evidence="2 3">
    <name type="scientific">Cryptococcus neoformans Tu259-1</name>
    <dbReference type="NCBI Taxonomy" id="1230072"/>
    <lineage>
        <taxon>Eukaryota</taxon>
        <taxon>Fungi</taxon>
        <taxon>Dikarya</taxon>
        <taxon>Basidiomycota</taxon>
        <taxon>Agaricomycotina</taxon>
        <taxon>Tremellomycetes</taxon>
        <taxon>Tremellales</taxon>
        <taxon>Cryptococcaceae</taxon>
        <taxon>Cryptococcus</taxon>
        <taxon>Cryptococcus neoformans species complex</taxon>
    </lineage>
</organism>
<comment type="caution">
    <text evidence="2">The sequence shown here is derived from an EMBL/GenBank/DDBJ whole genome shotgun (WGS) entry which is preliminary data.</text>
</comment>